<protein>
    <submittedName>
        <fullName evidence="2">Uncharacterized protein</fullName>
    </submittedName>
</protein>
<proteinExistence type="predicted"/>
<comment type="caution">
    <text evidence="2">The sequence shown here is derived from an EMBL/GenBank/DDBJ whole genome shotgun (WGS) entry which is preliminary data.</text>
</comment>
<keyword evidence="3" id="KW-1185">Reference proteome</keyword>
<reference evidence="2 3" key="1">
    <citation type="submission" date="2019-12" db="EMBL/GenBank/DDBJ databases">
        <title>A genome sequence resource for the geographically widespread anthracnose pathogen Colletotrichum asianum.</title>
        <authorList>
            <person name="Meng Y."/>
        </authorList>
    </citation>
    <scope>NUCLEOTIDE SEQUENCE [LARGE SCALE GENOMIC DNA]</scope>
    <source>
        <strain evidence="2 3">ICMP 18580</strain>
    </source>
</reference>
<name>A0A8H3WDX1_9PEZI</name>
<evidence type="ECO:0000313" key="3">
    <source>
        <dbReference type="Proteomes" id="UP000434172"/>
    </source>
</evidence>
<sequence length="159" mass="17050">MLAASAQVRIRSTTSAIHREDAGDPEPHSICPQPGNEYPPTGVGAGPCPHFTILANGFLPCAFCMCKTSETYSETRRIDEGKKLNAGTLKVSGQRPAKIIPYSSCHRISSLGRNHSKLLKNLQHPRPSPIVGMDSPPPGPSGSDPPPEPRQPPFLGPWP</sequence>
<gene>
    <name evidence="2" type="ORF">GQ607_005780</name>
</gene>
<evidence type="ECO:0000256" key="1">
    <source>
        <dbReference type="SAM" id="MobiDB-lite"/>
    </source>
</evidence>
<evidence type="ECO:0000313" key="2">
    <source>
        <dbReference type="EMBL" id="KAF0327016.1"/>
    </source>
</evidence>
<dbReference type="Proteomes" id="UP000434172">
    <property type="component" value="Unassembled WGS sequence"/>
</dbReference>
<dbReference type="EMBL" id="WOWK01000026">
    <property type="protein sequence ID" value="KAF0327016.1"/>
    <property type="molecule type" value="Genomic_DNA"/>
</dbReference>
<feature type="compositionally biased region" description="Pro residues" evidence="1">
    <location>
        <begin position="135"/>
        <end position="159"/>
    </location>
</feature>
<dbReference type="AlphaFoldDB" id="A0A8H3WDX1"/>
<feature type="region of interest" description="Disordered" evidence="1">
    <location>
        <begin position="121"/>
        <end position="159"/>
    </location>
</feature>
<organism evidence="2 3">
    <name type="scientific">Colletotrichum asianum</name>
    <dbReference type="NCBI Taxonomy" id="702518"/>
    <lineage>
        <taxon>Eukaryota</taxon>
        <taxon>Fungi</taxon>
        <taxon>Dikarya</taxon>
        <taxon>Ascomycota</taxon>
        <taxon>Pezizomycotina</taxon>
        <taxon>Sordariomycetes</taxon>
        <taxon>Hypocreomycetidae</taxon>
        <taxon>Glomerellales</taxon>
        <taxon>Glomerellaceae</taxon>
        <taxon>Colletotrichum</taxon>
        <taxon>Colletotrichum gloeosporioides species complex</taxon>
    </lineage>
</organism>
<feature type="compositionally biased region" description="Basic and acidic residues" evidence="1">
    <location>
        <begin position="17"/>
        <end position="27"/>
    </location>
</feature>
<accession>A0A8H3WDX1</accession>
<feature type="region of interest" description="Disordered" evidence="1">
    <location>
        <begin position="1"/>
        <end position="37"/>
    </location>
</feature>